<sequence length="80" mass="9358">MLIENRFPPESEQHGPQQVASPRHHGMKLREQITRFLTALSAAIFFHFALHRRSPPLDQQQSRRSFVSHFPLLPQPEFNS</sequence>
<dbReference type="EMBL" id="NQVE01000027">
    <property type="protein sequence ID" value="RAL53430.1"/>
    <property type="molecule type" value="Genomic_DNA"/>
</dbReference>
<evidence type="ECO:0000256" key="1">
    <source>
        <dbReference type="SAM" id="MobiDB-lite"/>
    </source>
</evidence>
<protein>
    <submittedName>
        <fullName evidence="2">Uncharacterized protein</fullName>
    </submittedName>
</protein>
<organism evidence="2 3">
    <name type="scientific">Cuscuta australis</name>
    <dbReference type="NCBI Taxonomy" id="267555"/>
    <lineage>
        <taxon>Eukaryota</taxon>
        <taxon>Viridiplantae</taxon>
        <taxon>Streptophyta</taxon>
        <taxon>Embryophyta</taxon>
        <taxon>Tracheophyta</taxon>
        <taxon>Spermatophyta</taxon>
        <taxon>Magnoliopsida</taxon>
        <taxon>eudicotyledons</taxon>
        <taxon>Gunneridae</taxon>
        <taxon>Pentapetalae</taxon>
        <taxon>asterids</taxon>
        <taxon>lamiids</taxon>
        <taxon>Solanales</taxon>
        <taxon>Convolvulaceae</taxon>
        <taxon>Cuscuteae</taxon>
        <taxon>Cuscuta</taxon>
        <taxon>Cuscuta subgen. Grammica</taxon>
        <taxon>Cuscuta sect. Cleistogrammica</taxon>
    </lineage>
</organism>
<name>A0A328E789_9ASTE</name>
<dbReference type="Proteomes" id="UP000249390">
    <property type="component" value="Unassembled WGS sequence"/>
</dbReference>
<gene>
    <name evidence="2" type="ORF">DM860_007102</name>
</gene>
<keyword evidence="3" id="KW-1185">Reference proteome</keyword>
<comment type="caution">
    <text evidence="2">The sequence shown here is derived from an EMBL/GenBank/DDBJ whole genome shotgun (WGS) entry which is preliminary data.</text>
</comment>
<accession>A0A328E789</accession>
<feature type="region of interest" description="Disordered" evidence="1">
    <location>
        <begin position="1"/>
        <end position="24"/>
    </location>
</feature>
<evidence type="ECO:0000313" key="3">
    <source>
        <dbReference type="Proteomes" id="UP000249390"/>
    </source>
</evidence>
<reference evidence="2 3" key="1">
    <citation type="submission" date="2018-06" db="EMBL/GenBank/DDBJ databases">
        <title>The Genome of Cuscuta australis (Dodder) Provides Insight into the Evolution of Plant Parasitism.</title>
        <authorList>
            <person name="Liu H."/>
        </authorList>
    </citation>
    <scope>NUCLEOTIDE SEQUENCE [LARGE SCALE GENOMIC DNA]</scope>
    <source>
        <strain evidence="3">cv. Yunnan</strain>
        <tissue evidence="2">Vines</tissue>
    </source>
</reference>
<evidence type="ECO:0000313" key="2">
    <source>
        <dbReference type="EMBL" id="RAL53430.1"/>
    </source>
</evidence>
<proteinExistence type="predicted"/>
<dbReference type="AlphaFoldDB" id="A0A328E789"/>